<protein>
    <recommendedName>
        <fullName evidence="4">DUF4279 domain-containing protein</fullName>
    </recommendedName>
</protein>
<dbReference type="EMBL" id="CP023777">
    <property type="protein sequence ID" value="ATL48230.1"/>
    <property type="molecule type" value="Genomic_DNA"/>
</dbReference>
<evidence type="ECO:0008006" key="4">
    <source>
        <dbReference type="Google" id="ProtNLM"/>
    </source>
</evidence>
<dbReference type="AlphaFoldDB" id="A0A291QWC6"/>
<dbReference type="EMBL" id="CP023777">
    <property type="protein sequence ID" value="ATL48200.1"/>
    <property type="molecule type" value="Genomic_DNA"/>
</dbReference>
<keyword evidence="3" id="KW-1185">Reference proteome</keyword>
<sequence>MHQGDKQNIILKTYSFMSKISLAIKITSSSLAMEEVSALLNIQPTYSHRKGDLYTLNTQNGHLRKMWNHDFWEYREEYIDHDIYHTKDFISRIIRTREDRFKELKKYANIVFFVTGYFVKYDKARFQFSRDEFNLLTNTGAEIDVDLYFRSDSI</sequence>
<evidence type="ECO:0000313" key="2">
    <source>
        <dbReference type="EMBL" id="ATL48230.1"/>
    </source>
</evidence>
<proteinExistence type="predicted"/>
<reference evidence="2 3" key="1">
    <citation type="submission" date="2017-10" db="EMBL/GenBank/DDBJ databases">
        <title>Paenichitinophaga pekingensis gen. nov., sp. nov., isolated from activated sludge.</title>
        <authorList>
            <person name="Jin D."/>
            <person name="Kong X."/>
            <person name="Deng Y."/>
            <person name="Bai Z."/>
        </authorList>
    </citation>
    <scope>NUCLEOTIDE SEQUENCE [LARGE SCALE GENOMIC DNA]</scope>
    <source>
        <strain evidence="2 3">13</strain>
    </source>
</reference>
<accession>A0A291QWC6</accession>
<name>A0A291QWC6_9BACT</name>
<dbReference type="Pfam" id="PF14106">
    <property type="entry name" value="DUF4279"/>
    <property type="match status" value="1"/>
</dbReference>
<dbReference type="KEGG" id="cbae:COR50_14085"/>
<evidence type="ECO:0000313" key="3">
    <source>
        <dbReference type="Proteomes" id="UP000220133"/>
    </source>
</evidence>
<dbReference type="Proteomes" id="UP000220133">
    <property type="component" value="Chromosome"/>
</dbReference>
<dbReference type="KEGG" id="cbae:COR50_14245"/>
<dbReference type="InterPro" id="IPR025459">
    <property type="entry name" value="DUF4279"/>
</dbReference>
<evidence type="ECO:0000313" key="1">
    <source>
        <dbReference type="EMBL" id="ATL48200.1"/>
    </source>
</evidence>
<organism evidence="2 3">
    <name type="scientific">Chitinophaga caeni</name>
    <dbReference type="NCBI Taxonomy" id="2029983"/>
    <lineage>
        <taxon>Bacteria</taxon>
        <taxon>Pseudomonadati</taxon>
        <taxon>Bacteroidota</taxon>
        <taxon>Chitinophagia</taxon>
        <taxon>Chitinophagales</taxon>
        <taxon>Chitinophagaceae</taxon>
        <taxon>Chitinophaga</taxon>
    </lineage>
</organism>
<gene>
    <name evidence="1" type="ORF">COR50_14085</name>
    <name evidence="2" type="ORF">COR50_14245</name>
</gene>